<protein>
    <submittedName>
        <fullName evidence="1">Uncharacterized protein</fullName>
    </submittedName>
</protein>
<reference evidence="1" key="1">
    <citation type="submission" date="2020-09" db="EMBL/GenBank/DDBJ databases">
        <title>Genome-Enabled Discovery of Anthraquinone Biosynthesis in Senna tora.</title>
        <authorList>
            <person name="Kang S.-H."/>
            <person name="Pandey R.P."/>
            <person name="Lee C.-M."/>
            <person name="Sim J.-S."/>
            <person name="Jeong J.-T."/>
            <person name="Choi B.-S."/>
            <person name="Jung M."/>
            <person name="Ginzburg D."/>
            <person name="Zhao K."/>
            <person name="Won S.Y."/>
            <person name="Oh T.-J."/>
            <person name="Yu Y."/>
            <person name="Kim N.-H."/>
            <person name="Lee O.R."/>
            <person name="Lee T.-H."/>
            <person name="Bashyal P."/>
            <person name="Kim T.-S."/>
            <person name="Lee W.-H."/>
            <person name="Kawkins C."/>
            <person name="Kim C.-K."/>
            <person name="Kim J.S."/>
            <person name="Ahn B.O."/>
            <person name="Rhee S.Y."/>
            <person name="Sohng J.K."/>
        </authorList>
    </citation>
    <scope>NUCLEOTIDE SEQUENCE</scope>
    <source>
        <tissue evidence="1">Leaf</tissue>
    </source>
</reference>
<evidence type="ECO:0000313" key="1">
    <source>
        <dbReference type="EMBL" id="KAF7810851.1"/>
    </source>
</evidence>
<dbReference type="AlphaFoldDB" id="A0A834SW02"/>
<accession>A0A834SW02</accession>
<organism evidence="1 2">
    <name type="scientific">Senna tora</name>
    <dbReference type="NCBI Taxonomy" id="362788"/>
    <lineage>
        <taxon>Eukaryota</taxon>
        <taxon>Viridiplantae</taxon>
        <taxon>Streptophyta</taxon>
        <taxon>Embryophyta</taxon>
        <taxon>Tracheophyta</taxon>
        <taxon>Spermatophyta</taxon>
        <taxon>Magnoliopsida</taxon>
        <taxon>eudicotyledons</taxon>
        <taxon>Gunneridae</taxon>
        <taxon>Pentapetalae</taxon>
        <taxon>rosids</taxon>
        <taxon>fabids</taxon>
        <taxon>Fabales</taxon>
        <taxon>Fabaceae</taxon>
        <taxon>Caesalpinioideae</taxon>
        <taxon>Cassia clade</taxon>
        <taxon>Senna</taxon>
    </lineage>
</organism>
<keyword evidence="2" id="KW-1185">Reference proteome</keyword>
<dbReference type="Proteomes" id="UP000634136">
    <property type="component" value="Unassembled WGS sequence"/>
</dbReference>
<comment type="caution">
    <text evidence="1">The sequence shown here is derived from an EMBL/GenBank/DDBJ whole genome shotgun (WGS) entry which is preliminary data.</text>
</comment>
<evidence type="ECO:0000313" key="2">
    <source>
        <dbReference type="Proteomes" id="UP000634136"/>
    </source>
</evidence>
<gene>
    <name evidence="1" type="ORF">G2W53_031827</name>
</gene>
<dbReference type="EMBL" id="JAAIUW010000010">
    <property type="protein sequence ID" value="KAF7810851.1"/>
    <property type="molecule type" value="Genomic_DNA"/>
</dbReference>
<name>A0A834SW02_9FABA</name>
<sequence length="184" mass="20111">MELQIRRLSTARGRGGGHRTWQKWPRSSNKLWVKSSDMARVSQINFDPISSVLVGAAPPTSVDGEGPAETYPYTLAAAEGKCSFFLDYLLPWLLAHAPLRLPHGMCAQAYQPIILQQMADLVDNGSQNVMLVATRSDEAKGFHRIGLNDKDRTPPQPAVLSSGFEAPSTLNFIQPRSGSSHLVA</sequence>
<proteinExistence type="predicted"/>